<accession>A0AAU8M098</accession>
<evidence type="ECO:0000313" key="1">
    <source>
        <dbReference type="EMBL" id="XCN75267.1"/>
    </source>
</evidence>
<proteinExistence type="predicted"/>
<organism evidence="1">
    <name type="scientific">Candidatus Electrothrix aestuarii</name>
    <dbReference type="NCBI Taxonomy" id="3062594"/>
    <lineage>
        <taxon>Bacteria</taxon>
        <taxon>Pseudomonadati</taxon>
        <taxon>Thermodesulfobacteriota</taxon>
        <taxon>Desulfobulbia</taxon>
        <taxon>Desulfobulbales</taxon>
        <taxon>Desulfobulbaceae</taxon>
        <taxon>Candidatus Electrothrix</taxon>
    </lineage>
</organism>
<sequence>MPSNTKELTFDTFVNQIHSIFDELPDYRKFSPNLTYSMKDAAAIINLTTYYFI</sequence>
<name>A0AAU8M098_9BACT</name>
<gene>
    <name evidence="1" type="ORF">Q3M24_11225</name>
</gene>
<reference evidence="1" key="1">
    <citation type="journal article" date="2024" name="Syst. Appl. Microbiol.">
        <title>First single-strain enrichments of Electrothrix cable bacteria, description of E. aestuarii sp. nov. and E. rattekaaiensis sp. nov., and proposal of a cable bacteria taxonomy following the rules of the SeqCode.</title>
        <authorList>
            <person name="Plum-Jensen L.E."/>
            <person name="Schramm A."/>
            <person name="Marshall I.P.G."/>
        </authorList>
    </citation>
    <scope>NUCLEOTIDE SEQUENCE</scope>
    <source>
        <strain evidence="1">Rat1</strain>
    </source>
</reference>
<reference evidence="1" key="2">
    <citation type="submission" date="2024-06" db="EMBL/GenBank/DDBJ databases">
        <authorList>
            <person name="Plum-Jensen L.E."/>
            <person name="Schramm A."/>
            <person name="Marshall I.P.G."/>
        </authorList>
    </citation>
    <scope>NUCLEOTIDE SEQUENCE</scope>
    <source>
        <strain evidence="1">Rat1</strain>
    </source>
</reference>
<dbReference type="EMBL" id="CP159373">
    <property type="protein sequence ID" value="XCN75267.1"/>
    <property type="molecule type" value="Genomic_DNA"/>
</dbReference>
<dbReference type="KEGG" id="eaj:Q3M24_11225"/>
<dbReference type="AlphaFoldDB" id="A0AAU8M098"/>
<protein>
    <submittedName>
        <fullName evidence="1">Uncharacterized protein</fullName>
    </submittedName>
</protein>